<feature type="transmembrane region" description="Helical" evidence="1">
    <location>
        <begin position="143"/>
        <end position="163"/>
    </location>
</feature>
<proteinExistence type="predicted"/>
<feature type="transmembrane region" description="Helical" evidence="1">
    <location>
        <begin position="209"/>
        <end position="230"/>
    </location>
</feature>
<gene>
    <name evidence="2" type="ORF">SAMN05216212_2645</name>
</gene>
<dbReference type="OrthoDB" id="5659946at2"/>
<feature type="transmembrane region" description="Helical" evidence="1">
    <location>
        <begin position="92"/>
        <end position="112"/>
    </location>
</feature>
<evidence type="ECO:0008006" key="4">
    <source>
        <dbReference type="Google" id="ProtNLM"/>
    </source>
</evidence>
<evidence type="ECO:0000313" key="3">
    <source>
        <dbReference type="Proteomes" id="UP000199305"/>
    </source>
</evidence>
<dbReference type="AlphaFoldDB" id="A0A1G9CW31"/>
<keyword evidence="1" id="KW-1133">Transmembrane helix</keyword>
<sequence>MRALAEFIMRGRVRAVLTAMVGIPLISPAALALVSLRRGSRDGLVVLVWALLPVVAGGMSGVFSPLMTGLGTTHLAAVFGGAMVLRASRSWVPALVALTALAAAGILLTAHFSGGLLDTLLQAAEESGGGQADQLRQVFNSEVLATGYLALVSAITATLALVLGRWWQALLYNPGGLREEFHQLRMPLPLAAVAMLLWVYCLLTPGLAFWGALIAFPLVVAGIALIHWLVAQRGWGRGPLVALYVVLVIAALPLAGFLCGLALVDSWIDIRGRSAK</sequence>
<reference evidence="3" key="1">
    <citation type="submission" date="2016-10" db="EMBL/GenBank/DDBJ databases">
        <authorList>
            <person name="Varghese N."/>
            <person name="Submissions S."/>
        </authorList>
    </citation>
    <scope>NUCLEOTIDE SEQUENCE [LARGE SCALE GENOMIC DNA]</scope>
    <source>
        <strain evidence="3">CGMCC 1.10658</strain>
    </source>
</reference>
<keyword evidence="1" id="KW-0472">Membrane</keyword>
<evidence type="ECO:0000313" key="2">
    <source>
        <dbReference type="EMBL" id="SDK55876.1"/>
    </source>
</evidence>
<accession>A0A1G9CW31</accession>
<protein>
    <recommendedName>
        <fullName evidence="4">DUF2232 domain-containing protein</fullName>
    </recommendedName>
</protein>
<keyword evidence="3" id="KW-1185">Reference proteome</keyword>
<evidence type="ECO:0000256" key="1">
    <source>
        <dbReference type="SAM" id="Phobius"/>
    </source>
</evidence>
<feature type="transmembrane region" description="Helical" evidence="1">
    <location>
        <begin position="242"/>
        <end position="264"/>
    </location>
</feature>
<organism evidence="2 3">
    <name type="scientific">Microbulbifer yueqingensis</name>
    <dbReference type="NCBI Taxonomy" id="658219"/>
    <lineage>
        <taxon>Bacteria</taxon>
        <taxon>Pseudomonadati</taxon>
        <taxon>Pseudomonadota</taxon>
        <taxon>Gammaproteobacteria</taxon>
        <taxon>Cellvibrionales</taxon>
        <taxon>Microbulbiferaceae</taxon>
        <taxon>Microbulbifer</taxon>
    </lineage>
</organism>
<dbReference type="Proteomes" id="UP000199305">
    <property type="component" value="Unassembled WGS sequence"/>
</dbReference>
<dbReference type="STRING" id="658219.SAMN05216212_2645"/>
<feature type="transmembrane region" description="Helical" evidence="1">
    <location>
        <begin position="184"/>
        <end position="203"/>
    </location>
</feature>
<dbReference type="EMBL" id="FNFH01000005">
    <property type="protein sequence ID" value="SDK55876.1"/>
    <property type="molecule type" value="Genomic_DNA"/>
</dbReference>
<keyword evidence="1" id="KW-0812">Transmembrane</keyword>
<name>A0A1G9CW31_9GAMM</name>
<dbReference type="RefSeq" id="WP_091514981.1">
    <property type="nucleotide sequence ID" value="NZ_FNFH01000005.1"/>
</dbReference>
<feature type="transmembrane region" description="Helical" evidence="1">
    <location>
        <begin position="15"/>
        <end position="36"/>
    </location>
</feature>
<feature type="transmembrane region" description="Helical" evidence="1">
    <location>
        <begin position="43"/>
        <end position="60"/>
    </location>
</feature>